<keyword evidence="3" id="KW-1185">Reference proteome</keyword>
<organism evidence="2 3">
    <name type="scientific">Protopolystoma xenopodis</name>
    <dbReference type="NCBI Taxonomy" id="117903"/>
    <lineage>
        <taxon>Eukaryota</taxon>
        <taxon>Metazoa</taxon>
        <taxon>Spiralia</taxon>
        <taxon>Lophotrochozoa</taxon>
        <taxon>Platyhelminthes</taxon>
        <taxon>Monogenea</taxon>
        <taxon>Polyopisthocotylea</taxon>
        <taxon>Polystomatidea</taxon>
        <taxon>Polystomatidae</taxon>
        <taxon>Protopolystoma</taxon>
    </lineage>
</organism>
<sequence length="73" mass="8173">MITAEDPGWRIRDADLLKSFSANGGLFLKLTECLDQAAYSDHFSNLLEHTYTRSLRTPPSPSLAALQADIKHR</sequence>
<dbReference type="AlphaFoldDB" id="A0A3S5B415"/>
<evidence type="ECO:0000313" key="2">
    <source>
        <dbReference type="EMBL" id="VEL35775.1"/>
    </source>
</evidence>
<accession>A0A3S5B415</accession>
<protein>
    <submittedName>
        <fullName evidence="2">Uncharacterized protein</fullName>
    </submittedName>
</protein>
<evidence type="ECO:0000313" key="3">
    <source>
        <dbReference type="Proteomes" id="UP000784294"/>
    </source>
</evidence>
<dbReference type="EMBL" id="CAAALY010250643">
    <property type="protein sequence ID" value="VEL35775.1"/>
    <property type="molecule type" value="Genomic_DNA"/>
</dbReference>
<evidence type="ECO:0000256" key="1">
    <source>
        <dbReference type="SAM" id="MobiDB-lite"/>
    </source>
</evidence>
<dbReference type="Proteomes" id="UP000784294">
    <property type="component" value="Unassembled WGS sequence"/>
</dbReference>
<comment type="caution">
    <text evidence="2">The sequence shown here is derived from an EMBL/GenBank/DDBJ whole genome shotgun (WGS) entry which is preliminary data.</text>
</comment>
<feature type="region of interest" description="Disordered" evidence="1">
    <location>
        <begin position="54"/>
        <end position="73"/>
    </location>
</feature>
<proteinExistence type="predicted"/>
<reference evidence="2" key="1">
    <citation type="submission" date="2018-11" db="EMBL/GenBank/DDBJ databases">
        <authorList>
            <consortium name="Pathogen Informatics"/>
        </authorList>
    </citation>
    <scope>NUCLEOTIDE SEQUENCE</scope>
</reference>
<name>A0A3S5B415_9PLAT</name>
<gene>
    <name evidence="2" type="ORF">PXEA_LOCUS29215</name>
</gene>